<evidence type="ECO:0000259" key="1">
    <source>
        <dbReference type="Pfam" id="PF13961"/>
    </source>
</evidence>
<dbReference type="AlphaFoldDB" id="A0A8X6UYY8"/>
<organism evidence="2 3">
    <name type="scientific">Trichonephila clavipes</name>
    <name type="common">Golden silk orbweaver</name>
    <name type="synonym">Nephila clavipes</name>
    <dbReference type="NCBI Taxonomy" id="2585209"/>
    <lineage>
        <taxon>Eukaryota</taxon>
        <taxon>Metazoa</taxon>
        <taxon>Ecdysozoa</taxon>
        <taxon>Arthropoda</taxon>
        <taxon>Chelicerata</taxon>
        <taxon>Arachnida</taxon>
        <taxon>Araneae</taxon>
        <taxon>Araneomorphae</taxon>
        <taxon>Entelegynae</taxon>
        <taxon>Araneoidea</taxon>
        <taxon>Nephilidae</taxon>
        <taxon>Trichonephila</taxon>
    </lineage>
</organism>
<keyword evidence="3" id="KW-1185">Reference proteome</keyword>
<evidence type="ECO:0000313" key="2">
    <source>
        <dbReference type="EMBL" id="GFX93013.1"/>
    </source>
</evidence>
<dbReference type="Proteomes" id="UP000887159">
    <property type="component" value="Unassembled WGS sequence"/>
</dbReference>
<reference evidence="2" key="1">
    <citation type="submission" date="2020-08" db="EMBL/GenBank/DDBJ databases">
        <title>Multicomponent nature underlies the extraordinary mechanical properties of spider dragline silk.</title>
        <authorList>
            <person name="Kono N."/>
            <person name="Nakamura H."/>
            <person name="Mori M."/>
            <person name="Yoshida Y."/>
            <person name="Ohtoshi R."/>
            <person name="Malay A.D."/>
            <person name="Moran D.A.P."/>
            <person name="Tomita M."/>
            <person name="Numata K."/>
            <person name="Arakawa K."/>
        </authorList>
    </citation>
    <scope>NUCLEOTIDE SEQUENCE</scope>
</reference>
<gene>
    <name evidence="2" type="primary">POLX_27</name>
    <name evidence="2" type="ORF">TNCV_139571</name>
</gene>
<name>A0A8X6UYY8_TRICX</name>
<feature type="domain" description="DUF4219" evidence="1">
    <location>
        <begin position="8"/>
        <end position="33"/>
    </location>
</feature>
<comment type="caution">
    <text evidence="2">The sequence shown here is derived from an EMBL/GenBank/DDBJ whole genome shotgun (WGS) entry which is preliminary data.</text>
</comment>
<evidence type="ECO:0000313" key="3">
    <source>
        <dbReference type="Proteomes" id="UP000887159"/>
    </source>
</evidence>
<sequence length="211" mass="24616">MDSSINPLDTDNYSSWSVDMKVFLKEQICWMIVTGTEIKPIQRKLKSGSLIDKTGSNFICKKGQINAYDKYGQKVFPAKKVLLSFDDVQISFRTFHPCVFWTRLTPHPQRAPPQFEKHFAKRYNYPAFDAIEVMLNSSGLNKGLCSEALQYHTYVWNRICAIYQSLILFELYISHKLPVKHLKPFGATTYLDETKQLRKKLDMKAKQRIMF</sequence>
<dbReference type="InterPro" id="IPR025314">
    <property type="entry name" value="DUF4219"/>
</dbReference>
<dbReference type="EMBL" id="BMAU01021171">
    <property type="protein sequence ID" value="GFX93013.1"/>
    <property type="molecule type" value="Genomic_DNA"/>
</dbReference>
<proteinExistence type="predicted"/>
<protein>
    <submittedName>
        <fullName evidence="2">Retrovirus-related Pol polyprotein from transposon TNT 1-94</fullName>
    </submittedName>
</protein>
<accession>A0A8X6UYY8</accession>
<dbReference type="Pfam" id="PF13961">
    <property type="entry name" value="DUF4219"/>
    <property type="match status" value="1"/>
</dbReference>